<evidence type="ECO:0000313" key="9">
    <source>
        <dbReference type="EMBL" id="PXV68062.1"/>
    </source>
</evidence>
<dbReference type="PANTHER" id="PTHR30026:SF20">
    <property type="entry name" value="OUTER MEMBRANE PROTEIN TOLC"/>
    <property type="match status" value="1"/>
</dbReference>
<reference evidence="9 10" key="1">
    <citation type="submission" date="2018-03" db="EMBL/GenBank/DDBJ databases">
        <title>Genomic Encyclopedia of Archaeal and Bacterial Type Strains, Phase II (KMG-II): from individual species to whole genera.</title>
        <authorList>
            <person name="Goeker M."/>
        </authorList>
    </citation>
    <scope>NUCLEOTIDE SEQUENCE [LARGE SCALE GENOMIC DNA]</scope>
    <source>
        <strain evidence="9 10">DSM 100214</strain>
    </source>
</reference>
<comment type="subcellular location">
    <subcellularLocation>
        <location evidence="1">Cell outer membrane</location>
    </subcellularLocation>
</comment>
<dbReference type="OrthoDB" id="9811587at2"/>
<dbReference type="Pfam" id="PF02321">
    <property type="entry name" value="OEP"/>
    <property type="match status" value="2"/>
</dbReference>
<keyword evidence="10" id="KW-1185">Reference proteome</keyword>
<evidence type="ECO:0000256" key="4">
    <source>
        <dbReference type="ARBA" id="ARBA00022452"/>
    </source>
</evidence>
<dbReference type="GO" id="GO:1990281">
    <property type="term" value="C:efflux pump complex"/>
    <property type="evidence" value="ECO:0007669"/>
    <property type="project" value="TreeGrafter"/>
</dbReference>
<keyword evidence="5" id="KW-0812">Transmembrane</keyword>
<dbReference type="RefSeq" id="WP_110309351.1">
    <property type="nucleotide sequence ID" value="NZ_QICL01000002.1"/>
</dbReference>
<evidence type="ECO:0000256" key="1">
    <source>
        <dbReference type="ARBA" id="ARBA00004442"/>
    </source>
</evidence>
<organism evidence="9 10">
    <name type="scientific">Dysgonomonas alginatilytica</name>
    <dbReference type="NCBI Taxonomy" id="1605892"/>
    <lineage>
        <taxon>Bacteria</taxon>
        <taxon>Pseudomonadati</taxon>
        <taxon>Bacteroidota</taxon>
        <taxon>Bacteroidia</taxon>
        <taxon>Bacteroidales</taxon>
        <taxon>Dysgonomonadaceae</taxon>
        <taxon>Dysgonomonas</taxon>
    </lineage>
</organism>
<dbReference type="GO" id="GO:0015562">
    <property type="term" value="F:efflux transmembrane transporter activity"/>
    <property type="evidence" value="ECO:0007669"/>
    <property type="project" value="InterPro"/>
</dbReference>
<dbReference type="Proteomes" id="UP000247973">
    <property type="component" value="Unassembled WGS sequence"/>
</dbReference>
<dbReference type="AlphaFoldDB" id="A0A2V3PU03"/>
<evidence type="ECO:0000256" key="2">
    <source>
        <dbReference type="ARBA" id="ARBA00007613"/>
    </source>
</evidence>
<evidence type="ECO:0000256" key="7">
    <source>
        <dbReference type="ARBA" id="ARBA00023237"/>
    </source>
</evidence>
<keyword evidence="8" id="KW-0732">Signal</keyword>
<comment type="similarity">
    <text evidence="2">Belongs to the outer membrane factor (OMF) (TC 1.B.17) family.</text>
</comment>
<dbReference type="EMBL" id="QICL01000002">
    <property type="protein sequence ID" value="PXV68062.1"/>
    <property type="molecule type" value="Genomic_DNA"/>
</dbReference>
<sequence length="446" mass="50384">MKKYIIAVSCLLLSFSMQSQSAWDLRKCIDYAIEHNIEIMQQGLQVKGAEVDLNTSKNARLPDLTGAADQSFSFGQTRNVTSGIYESKTASITNFSFATNTPIFTGFRIQNQIKANELSLYAAMAGLDKAKENMELQITSYFLEVLFKKEILKVFKEQVYLTQKQVDRTSILVETGKVAESQLYDIKAQLAKDELNVTTSENDLQLSLLNLSQALNLQTFEGFDIEAPKLTETLMVEDVLAGLVKPDAVYDQAVQTRPHVKEAQFNVESSMKALKVAQAGYWPTLSFGASYGNGFSHVYDSSITQLSIGSQLRGNYRIALGLNLNIPIFDRFDTRNKVRQARLTIENQQLILENVKLALFKEIQQAYQNATASQAKFISTERAYEAAAESFKYAEERYQIGKTSVFEYNEAQTKLITTKSEQIQAKYDFVFRSKILDFYQGREITM</sequence>
<accession>A0A2V3PU03</accession>
<keyword evidence="4" id="KW-1134">Transmembrane beta strand</keyword>
<keyword evidence="7" id="KW-0998">Cell outer membrane</keyword>
<dbReference type="Gene3D" id="1.20.1600.10">
    <property type="entry name" value="Outer membrane efflux proteins (OEP)"/>
    <property type="match status" value="1"/>
</dbReference>
<keyword evidence="6" id="KW-0472">Membrane</keyword>
<name>A0A2V3PU03_9BACT</name>
<keyword evidence="3" id="KW-0813">Transport</keyword>
<feature type="signal peptide" evidence="8">
    <location>
        <begin position="1"/>
        <end position="21"/>
    </location>
</feature>
<evidence type="ECO:0000256" key="8">
    <source>
        <dbReference type="SAM" id="SignalP"/>
    </source>
</evidence>
<dbReference type="GO" id="GO:0015288">
    <property type="term" value="F:porin activity"/>
    <property type="evidence" value="ECO:0007669"/>
    <property type="project" value="TreeGrafter"/>
</dbReference>
<dbReference type="PANTHER" id="PTHR30026">
    <property type="entry name" value="OUTER MEMBRANE PROTEIN TOLC"/>
    <property type="match status" value="1"/>
</dbReference>
<evidence type="ECO:0000256" key="6">
    <source>
        <dbReference type="ARBA" id="ARBA00023136"/>
    </source>
</evidence>
<proteinExistence type="inferred from homology"/>
<evidence type="ECO:0000256" key="5">
    <source>
        <dbReference type="ARBA" id="ARBA00022692"/>
    </source>
</evidence>
<evidence type="ECO:0000313" key="10">
    <source>
        <dbReference type="Proteomes" id="UP000247973"/>
    </source>
</evidence>
<comment type="caution">
    <text evidence="9">The sequence shown here is derived from an EMBL/GenBank/DDBJ whole genome shotgun (WGS) entry which is preliminary data.</text>
</comment>
<dbReference type="SUPFAM" id="SSF56954">
    <property type="entry name" value="Outer membrane efflux proteins (OEP)"/>
    <property type="match status" value="1"/>
</dbReference>
<protein>
    <submittedName>
        <fullName evidence="9">Outer membrane protein</fullName>
    </submittedName>
</protein>
<dbReference type="GO" id="GO:0009279">
    <property type="term" value="C:cell outer membrane"/>
    <property type="evidence" value="ECO:0007669"/>
    <property type="project" value="UniProtKB-SubCell"/>
</dbReference>
<evidence type="ECO:0000256" key="3">
    <source>
        <dbReference type="ARBA" id="ARBA00022448"/>
    </source>
</evidence>
<feature type="chain" id="PRO_5015837020" evidence="8">
    <location>
        <begin position="22"/>
        <end position="446"/>
    </location>
</feature>
<gene>
    <name evidence="9" type="ORF">CLV62_10292</name>
</gene>
<dbReference type="InterPro" id="IPR051906">
    <property type="entry name" value="TolC-like"/>
</dbReference>
<dbReference type="InterPro" id="IPR003423">
    <property type="entry name" value="OMP_efflux"/>
</dbReference>